<dbReference type="GO" id="GO:0009051">
    <property type="term" value="P:pentose-phosphate shunt, oxidative branch"/>
    <property type="evidence" value="ECO:0007669"/>
    <property type="project" value="TreeGrafter"/>
</dbReference>
<dbReference type="EC" id="1.1.1.49" evidence="2"/>
<evidence type="ECO:0000313" key="9">
    <source>
        <dbReference type="EMBL" id="KAJ0977939.1"/>
    </source>
</evidence>
<dbReference type="Proteomes" id="UP001085076">
    <property type="component" value="Miscellaneous, Linkage group lg03"/>
</dbReference>
<dbReference type="PRINTS" id="PR00079">
    <property type="entry name" value="G6PDHDRGNASE"/>
</dbReference>
<evidence type="ECO:0000256" key="1">
    <source>
        <dbReference type="ARBA" id="ARBA00004937"/>
    </source>
</evidence>
<keyword evidence="4" id="KW-0521">NADP</keyword>
<evidence type="ECO:0000256" key="2">
    <source>
        <dbReference type="ARBA" id="ARBA00013019"/>
    </source>
</evidence>
<dbReference type="Pfam" id="PF00479">
    <property type="entry name" value="G6PD_N"/>
    <property type="match status" value="1"/>
</dbReference>
<evidence type="ECO:0000256" key="7">
    <source>
        <dbReference type="SAM" id="Phobius"/>
    </source>
</evidence>
<dbReference type="GO" id="GO:0004345">
    <property type="term" value="F:glucose-6-phosphate dehydrogenase activity"/>
    <property type="evidence" value="ECO:0007669"/>
    <property type="project" value="UniProtKB-EC"/>
</dbReference>
<reference evidence="9" key="2">
    <citation type="journal article" date="2022" name="Hortic Res">
        <title>The genome of Dioscorea zingiberensis sheds light on the biosynthesis, origin and evolution of the medicinally important diosgenin saponins.</title>
        <authorList>
            <person name="Li Y."/>
            <person name="Tan C."/>
            <person name="Li Z."/>
            <person name="Guo J."/>
            <person name="Li S."/>
            <person name="Chen X."/>
            <person name="Wang C."/>
            <person name="Dai X."/>
            <person name="Yang H."/>
            <person name="Song W."/>
            <person name="Hou L."/>
            <person name="Xu J."/>
            <person name="Tong Z."/>
            <person name="Xu A."/>
            <person name="Yuan X."/>
            <person name="Wang W."/>
            <person name="Yang Q."/>
            <person name="Chen L."/>
            <person name="Sun Z."/>
            <person name="Wang K."/>
            <person name="Pan B."/>
            <person name="Chen J."/>
            <person name="Bao Y."/>
            <person name="Liu F."/>
            <person name="Qi X."/>
            <person name="Gang D.R."/>
            <person name="Wen J."/>
            <person name="Li J."/>
        </authorList>
    </citation>
    <scope>NUCLEOTIDE SEQUENCE</scope>
    <source>
        <strain evidence="9">Dzin_1.0</strain>
    </source>
</reference>
<organism evidence="9 10">
    <name type="scientific">Dioscorea zingiberensis</name>
    <dbReference type="NCBI Taxonomy" id="325984"/>
    <lineage>
        <taxon>Eukaryota</taxon>
        <taxon>Viridiplantae</taxon>
        <taxon>Streptophyta</taxon>
        <taxon>Embryophyta</taxon>
        <taxon>Tracheophyta</taxon>
        <taxon>Spermatophyta</taxon>
        <taxon>Magnoliopsida</taxon>
        <taxon>Liliopsida</taxon>
        <taxon>Dioscoreales</taxon>
        <taxon>Dioscoreaceae</taxon>
        <taxon>Dioscorea</taxon>
    </lineage>
</organism>
<evidence type="ECO:0000256" key="3">
    <source>
        <dbReference type="ARBA" id="ARBA00022526"/>
    </source>
</evidence>
<comment type="caution">
    <text evidence="9">The sequence shown here is derived from an EMBL/GenBank/DDBJ whole genome shotgun (WGS) entry which is preliminary data.</text>
</comment>
<dbReference type="SUPFAM" id="SSF51735">
    <property type="entry name" value="NAD(P)-binding Rossmann-fold domains"/>
    <property type="match status" value="1"/>
</dbReference>
<evidence type="ECO:0000313" key="10">
    <source>
        <dbReference type="Proteomes" id="UP001085076"/>
    </source>
</evidence>
<sequence length="238" mass="27464">MVLGLGTGSTAIHALDCIAHLSGWTWVVVEKPFGKDPSSVEDLSWQLGELFSEEQLYRINHYLGKELLQNLMESMECRGSVHRIKQCADDLLVSMEDVLVDEDDHKKNLTDLANNFFCIDEAKLVLFQLASEFLPMINEVARVLLTLPHSFSQLGMASGITFQPFYYLMGSWTAYFISILYVQYRTRKEREKVAFRSHVIQTLKKESCGEFEESLTDVIKCMHEPAKYYMYKFNEDLM</sequence>
<keyword evidence="7" id="KW-0472">Membrane</keyword>
<gene>
    <name evidence="9" type="ORF">J5N97_013413</name>
</gene>
<keyword evidence="5" id="KW-0560">Oxidoreductase</keyword>
<dbReference type="InterPro" id="IPR001282">
    <property type="entry name" value="G6P_DH"/>
</dbReference>
<dbReference type="AlphaFoldDB" id="A0A9D5CS59"/>
<dbReference type="InterPro" id="IPR036291">
    <property type="entry name" value="NAD(P)-bd_dom_sf"/>
</dbReference>
<dbReference type="Gene3D" id="3.40.50.720">
    <property type="entry name" value="NAD(P)-binding Rossmann-like Domain"/>
    <property type="match status" value="1"/>
</dbReference>
<dbReference type="InterPro" id="IPR022674">
    <property type="entry name" value="G6P_DH_NAD-bd"/>
</dbReference>
<evidence type="ECO:0000259" key="8">
    <source>
        <dbReference type="Pfam" id="PF00479"/>
    </source>
</evidence>
<keyword evidence="6" id="KW-0119">Carbohydrate metabolism</keyword>
<dbReference type="PANTHER" id="PTHR23429:SF0">
    <property type="entry name" value="GLUCOSE-6-PHOSPHATE 1-DEHYDROGENASE"/>
    <property type="match status" value="1"/>
</dbReference>
<comment type="pathway">
    <text evidence="1">Carbohydrate degradation; pentose phosphate pathway; D-ribulose 5-phosphate from D-glucose 6-phosphate (oxidative stage): step 1/3.</text>
</comment>
<dbReference type="GO" id="GO:0006006">
    <property type="term" value="P:glucose metabolic process"/>
    <property type="evidence" value="ECO:0007669"/>
    <property type="project" value="UniProtKB-KW"/>
</dbReference>
<dbReference type="GO" id="GO:0050661">
    <property type="term" value="F:NADP binding"/>
    <property type="evidence" value="ECO:0007669"/>
    <property type="project" value="InterPro"/>
</dbReference>
<dbReference type="PANTHER" id="PTHR23429">
    <property type="entry name" value="GLUCOSE-6-PHOSPHATE 1-DEHYDROGENASE G6PD"/>
    <property type="match status" value="1"/>
</dbReference>
<dbReference type="GO" id="GO:0005829">
    <property type="term" value="C:cytosol"/>
    <property type="evidence" value="ECO:0007669"/>
    <property type="project" value="TreeGrafter"/>
</dbReference>
<feature type="domain" description="Glucose-6-phosphate dehydrogenase NAD-binding" evidence="8">
    <location>
        <begin position="16"/>
        <end position="70"/>
    </location>
</feature>
<feature type="transmembrane region" description="Helical" evidence="7">
    <location>
        <begin position="165"/>
        <end position="182"/>
    </location>
</feature>
<keyword evidence="10" id="KW-1185">Reference proteome</keyword>
<evidence type="ECO:0000256" key="6">
    <source>
        <dbReference type="ARBA" id="ARBA00023277"/>
    </source>
</evidence>
<keyword evidence="7" id="KW-1133">Transmembrane helix</keyword>
<name>A0A9D5CS59_9LILI</name>
<evidence type="ECO:0000256" key="4">
    <source>
        <dbReference type="ARBA" id="ARBA00022857"/>
    </source>
</evidence>
<dbReference type="Gene3D" id="3.30.360.10">
    <property type="entry name" value="Dihydrodipicolinate Reductase, domain 2"/>
    <property type="match status" value="1"/>
</dbReference>
<proteinExistence type="predicted"/>
<protein>
    <recommendedName>
        <fullName evidence="2">glucose-6-phosphate dehydrogenase (NADP(+))</fullName>
        <ecNumber evidence="2">1.1.1.49</ecNumber>
    </recommendedName>
</protein>
<evidence type="ECO:0000256" key="5">
    <source>
        <dbReference type="ARBA" id="ARBA00023002"/>
    </source>
</evidence>
<keyword evidence="7" id="KW-0812">Transmembrane</keyword>
<dbReference type="OrthoDB" id="60984at2759"/>
<reference evidence="9" key="1">
    <citation type="submission" date="2021-03" db="EMBL/GenBank/DDBJ databases">
        <authorList>
            <person name="Li Z."/>
            <person name="Yang C."/>
        </authorList>
    </citation>
    <scope>NUCLEOTIDE SEQUENCE</scope>
    <source>
        <strain evidence="9">Dzin_1.0</strain>
        <tissue evidence="9">Leaf</tissue>
    </source>
</reference>
<accession>A0A9D5CS59</accession>
<keyword evidence="3" id="KW-0313">Glucose metabolism</keyword>
<dbReference type="EMBL" id="JAGGNH010000003">
    <property type="protein sequence ID" value="KAJ0977939.1"/>
    <property type="molecule type" value="Genomic_DNA"/>
</dbReference>